<keyword evidence="3" id="KW-0269">Exonuclease</keyword>
<dbReference type="SUPFAM" id="SSF56219">
    <property type="entry name" value="DNase I-like"/>
    <property type="match status" value="1"/>
</dbReference>
<keyword evidence="1" id="KW-0472">Membrane</keyword>
<dbReference type="PANTHER" id="PTHR14859:SF1">
    <property type="entry name" value="PGAP2-INTERACTING PROTEIN"/>
    <property type="match status" value="1"/>
</dbReference>
<dbReference type="InterPro" id="IPR036691">
    <property type="entry name" value="Endo/exonu/phosph_ase_sf"/>
</dbReference>
<dbReference type="Pfam" id="PF03372">
    <property type="entry name" value="Exo_endo_phos"/>
    <property type="match status" value="1"/>
</dbReference>
<organism evidence="3 4">
    <name type="scientific">Kaistella chaponensis</name>
    <dbReference type="NCBI Taxonomy" id="713588"/>
    <lineage>
        <taxon>Bacteria</taxon>
        <taxon>Pseudomonadati</taxon>
        <taxon>Bacteroidota</taxon>
        <taxon>Flavobacteriia</taxon>
        <taxon>Flavobacteriales</taxon>
        <taxon>Weeksellaceae</taxon>
        <taxon>Chryseobacterium group</taxon>
        <taxon>Kaistella</taxon>
    </lineage>
</organism>
<feature type="transmembrane region" description="Helical" evidence="1">
    <location>
        <begin position="66"/>
        <end position="83"/>
    </location>
</feature>
<proteinExistence type="predicted"/>
<dbReference type="STRING" id="713588.SAMN05421789_105109"/>
<evidence type="ECO:0000313" key="3">
    <source>
        <dbReference type="EMBL" id="SIS73281.1"/>
    </source>
</evidence>
<protein>
    <submittedName>
        <fullName evidence="3">Uncharacterized conserved protein YafD, endonuclease/exonuclease/phosphatase (EEP) superfamily</fullName>
    </submittedName>
</protein>
<feature type="domain" description="Endonuclease/exonuclease/phosphatase" evidence="2">
    <location>
        <begin position="215"/>
        <end position="315"/>
    </location>
</feature>
<dbReference type="GO" id="GO:0016020">
    <property type="term" value="C:membrane"/>
    <property type="evidence" value="ECO:0007669"/>
    <property type="project" value="GOC"/>
</dbReference>
<dbReference type="InterPro" id="IPR051916">
    <property type="entry name" value="GPI-anchor_lipid_remodeler"/>
</dbReference>
<sequence length="325" mass="37351">MKILKFFLVLIHLLVIVLLLGTLLNDVVPPKTFAWLNLLSLAFPVLMIFNVGCCIFWIILRKKRALFFLLVSAVFINPVRRWVNFTEKVSEKPNLKIVTMNIKTGAMGREKIYDFLKNTDADIIIGQEYGTEFNVPGYLYRTDQYEIVALNSKTEMINQQKLTTVGNGNSFFADIKFKGKIIRVINAYLNPFSFEKAKVKPTEDLETNKTKALYILKRLIPTFKIHQQEVSDIRKAIDDSPYPVILAGDFNSVPNSYEYYTLGKNLTDAFVAVGRGSATSFHDYQFPIRIDYIFTSKEIKPISYKVDRNVKLSDHFPVIAEFKID</sequence>
<evidence type="ECO:0000256" key="1">
    <source>
        <dbReference type="SAM" id="Phobius"/>
    </source>
</evidence>
<dbReference type="PANTHER" id="PTHR14859">
    <property type="entry name" value="CALCOFLUOR WHITE HYPERSENSITIVE PROTEIN PRECURSOR"/>
    <property type="match status" value="1"/>
</dbReference>
<dbReference type="GO" id="GO:0004519">
    <property type="term" value="F:endonuclease activity"/>
    <property type="evidence" value="ECO:0007669"/>
    <property type="project" value="UniProtKB-KW"/>
</dbReference>
<keyword evidence="1" id="KW-1133">Transmembrane helix</keyword>
<dbReference type="AlphaFoldDB" id="A0A1N7LHN6"/>
<evidence type="ECO:0000313" key="4">
    <source>
        <dbReference type="Proteomes" id="UP000185839"/>
    </source>
</evidence>
<accession>A0A1N7LHN6</accession>
<dbReference type="Gene3D" id="3.60.10.10">
    <property type="entry name" value="Endonuclease/exonuclease/phosphatase"/>
    <property type="match status" value="1"/>
</dbReference>
<dbReference type="GO" id="GO:0004527">
    <property type="term" value="F:exonuclease activity"/>
    <property type="evidence" value="ECO:0007669"/>
    <property type="project" value="UniProtKB-KW"/>
</dbReference>
<dbReference type="RefSeq" id="WP_084566472.1">
    <property type="nucleotide sequence ID" value="NZ_FTOI01000005.1"/>
</dbReference>
<dbReference type="OrthoDB" id="635146at2"/>
<dbReference type="GO" id="GO:0006506">
    <property type="term" value="P:GPI anchor biosynthetic process"/>
    <property type="evidence" value="ECO:0007669"/>
    <property type="project" value="TreeGrafter"/>
</dbReference>
<gene>
    <name evidence="3" type="ORF">SAMN05421789_105109</name>
</gene>
<keyword evidence="4" id="KW-1185">Reference proteome</keyword>
<dbReference type="Proteomes" id="UP000185839">
    <property type="component" value="Unassembled WGS sequence"/>
</dbReference>
<evidence type="ECO:0000259" key="2">
    <source>
        <dbReference type="Pfam" id="PF03372"/>
    </source>
</evidence>
<keyword evidence="3" id="KW-0540">Nuclease</keyword>
<feature type="transmembrane region" description="Helical" evidence="1">
    <location>
        <begin position="35"/>
        <end position="59"/>
    </location>
</feature>
<dbReference type="InterPro" id="IPR005135">
    <property type="entry name" value="Endo/exonuclease/phosphatase"/>
</dbReference>
<keyword evidence="3" id="KW-0255">Endonuclease</keyword>
<dbReference type="CDD" id="cd09084">
    <property type="entry name" value="EEP-2"/>
    <property type="match status" value="1"/>
</dbReference>
<reference evidence="4" key="1">
    <citation type="submission" date="2017-01" db="EMBL/GenBank/DDBJ databases">
        <authorList>
            <person name="Varghese N."/>
            <person name="Submissions S."/>
        </authorList>
    </citation>
    <scope>NUCLEOTIDE SEQUENCE [LARGE SCALE GENOMIC DNA]</scope>
    <source>
        <strain evidence="4">DSM 23145</strain>
    </source>
</reference>
<dbReference type="EMBL" id="FTOI01000005">
    <property type="protein sequence ID" value="SIS73281.1"/>
    <property type="molecule type" value="Genomic_DNA"/>
</dbReference>
<keyword evidence="3" id="KW-0378">Hydrolase</keyword>
<name>A0A1N7LHN6_9FLAO</name>
<keyword evidence="1" id="KW-0812">Transmembrane</keyword>